<evidence type="ECO:0000259" key="2">
    <source>
        <dbReference type="Pfam" id="PF14732"/>
    </source>
</evidence>
<comment type="caution">
    <text evidence="3">The sequence shown here is derived from an EMBL/GenBank/DDBJ whole genome shotgun (WGS) entry which is preliminary data.</text>
</comment>
<feature type="compositionally biased region" description="Basic and acidic residues" evidence="1">
    <location>
        <begin position="81"/>
        <end position="93"/>
    </location>
</feature>
<name>A0AA35SSK9_GEOBA</name>
<dbReference type="Gene3D" id="3.10.290.20">
    <property type="entry name" value="Ubiquitin-like 2 activating enzyme e1b. Chain: B, domain 3"/>
    <property type="match status" value="1"/>
</dbReference>
<gene>
    <name evidence="3" type="ORF">GBAR_LOCUS19600</name>
</gene>
<feature type="region of interest" description="Disordered" evidence="1">
    <location>
        <begin position="76"/>
        <end position="106"/>
    </location>
</feature>
<reference evidence="3" key="1">
    <citation type="submission" date="2023-03" db="EMBL/GenBank/DDBJ databases">
        <authorList>
            <person name="Steffen K."/>
            <person name="Cardenas P."/>
        </authorList>
    </citation>
    <scope>NUCLEOTIDE SEQUENCE</scope>
</reference>
<feature type="domain" description="Ubiquitin/SUMO-activating enzyme ubiquitin-like" evidence="2">
    <location>
        <begin position="1"/>
        <end position="63"/>
    </location>
</feature>
<protein>
    <submittedName>
        <fullName evidence="3">SUMO-activating enzyme subunit 2</fullName>
    </submittedName>
</protein>
<accession>A0AA35SSK9</accession>
<dbReference type="Proteomes" id="UP001174909">
    <property type="component" value="Unassembled WGS sequence"/>
</dbReference>
<sequence>MLAPDVDIQDGKGTILISSEEGETDSNLPKCLAEFGVKDGTRLTADDFLQNYTLVLNIIHSSESLPDEKEFMVVTEEEQQEETKEEERVDLSVRKRKAPPCDGDEPVLQNAAKRIKDDAAAAAVQEINIHLTS</sequence>
<dbReference type="InterPro" id="IPR028077">
    <property type="entry name" value="UAE_UbL_dom"/>
</dbReference>
<evidence type="ECO:0000313" key="3">
    <source>
        <dbReference type="EMBL" id="CAI8034894.1"/>
    </source>
</evidence>
<dbReference type="EMBL" id="CASHTH010002758">
    <property type="protein sequence ID" value="CAI8034894.1"/>
    <property type="molecule type" value="Genomic_DNA"/>
</dbReference>
<keyword evidence="4" id="KW-1185">Reference proteome</keyword>
<dbReference type="AlphaFoldDB" id="A0AA35SSK9"/>
<evidence type="ECO:0000313" key="4">
    <source>
        <dbReference type="Proteomes" id="UP001174909"/>
    </source>
</evidence>
<organism evidence="3 4">
    <name type="scientific">Geodia barretti</name>
    <name type="common">Barrett's horny sponge</name>
    <dbReference type="NCBI Taxonomy" id="519541"/>
    <lineage>
        <taxon>Eukaryota</taxon>
        <taxon>Metazoa</taxon>
        <taxon>Porifera</taxon>
        <taxon>Demospongiae</taxon>
        <taxon>Heteroscleromorpha</taxon>
        <taxon>Tetractinellida</taxon>
        <taxon>Astrophorina</taxon>
        <taxon>Geodiidae</taxon>
        <taxon>Geodia</taxon>
    </lineage>
</organism>
<evidence type="ECO:0000256" key="1">
    <source>
        <dbReference type="SAM" id="MobiDB-lite"/>
    </source>
</evidence>
<dbReference type="Pfam" id="PF14732">
    <property type="entry name" value="UAE_UbL"/>
    <property type="match status" value="1"/>
</dbReference>
<proteinExistence type="predicted"/>